<dbReference type="EMBL" id="CP031035">
    <property type="protein sequence ID" value="QDZ19000.1"/>
    <property type="molecule type" value="Genomic_DNA"/>
</dbReference>
<feature type="compositionally biased region" description="Low complexity" evidence="1">
    <location>
        <begin position="1"/>
        <end position="18"/>
    </location>
</feature>
<dbReference type="AlphaFoldDB" id="A0A5B8MI05"/>
<feature type="compositionally biased region" description="Basic and acidic residues" evidence="1">
    <location>
        <begin position="58"/>
        <end position="68"/>
    </location>
</feature>
<protein>
    <recommendedName>
        <fullName evidence="2">Hpc2-related domain-containing protein</fullName>
    </recommendedName>
</protein>
<accession>A0A5B8MI05</accession>
<evidence type="ECO:0000259" key="2">
    <source>
        <dbReference type="Pfam" id="PF08729"/>
    </source>
</evidence>
<gene>
    <name evidence="3" type="ORF">A3770_02p15180</name>
</gene>
<feature type="compositionally biased region" description="Basic residues" evidence="1">
    <location>
        <begin position="214"/>
        <end position="234"/>
    </location>
</feature>
<evidence type="ECO:0000256" key="1">
    <source>
        <dbReference type="SAM" id="MobiDB-lite"/>
    </source>
</evidence>
<sequence length="234" mass="25448">MEGSTVVTPKPKPVVQAKPKAKPKAKPAAKRKAPEARGHYVDLTESNTVSWKSLEKKRKADERKRKPDEEEATTTSVGLPVAKPSSLPKIGNNNPMASVISRIEAMYGGALHGEESGDEDESGVAAGGGEGQEVAPQNQSKNKGGGDNNNNYDYDDPFIDDTEMVQYMQRSKRKTKHDGFFINKGELETDGGAGDEEVVEVEARGTNSSDDFKPRKRAKSKTKTKTKAKVTKEE</sequence>
<dbReference type="Proteomes" id="UP000316726">
    <property type="component" value="Chromosome 2"/>
</dbReference>
<evidence type="ECO:0000313" key="4">
    <source>
        <dbReference type="Proteomes" id="UP000316726"/>
    </source>
</evidence>
<reference evidence="3 4" key="1">
    <citation type="submission" date="2018-07" db="EMBL/GenBank/DDBJ databases">
        <title>The complete nuclear genome of the prasinophyte Chloropicon primus (CCMP1205).</title>
        <authorList>
            <person name="Pombert J.-F."/>
            <person name="Otis C."/>
            <person name="Turmel M."/>
            <person name="Lemieux C."/>
        </authorList>
    </citation>
    <scope>NUCLEOTIDE SEQUENCE [LARGE SCALE GENOMIC DNA]</scope>
    <source>
        <strain evidence="3 4">CCMP1205</strain>
    </source>
</reference>
<feature type="region of interest" description="Disordered" evidence="1">
    <location>
        <begin position="110"/>
        <end position="158"/>
    </location>
</feature>
<name>A0A5B8MI05_9CHLO</name>
<organism evidence="3 4">
    <name type="scientific">Chloropicon primus</name>
    <dbReference type="NCBI Taxonomy" id="1764295"/>
    <lineage>
        <taxon>Eukaryota</taxon>
        <taxon>Viridiplantae</taxon>
        <taxon>Chlorophyta</taxon>
        <taxon>Chloropicophyceae</taxon>
        <taxon>Chloropicales</taxon>
        <taxon>Chloropicaceae</taxon>
        <taxon>Chloropicon</taxon>
    </lineage>
</organism>
<feature type="region of interest" description="Disordered" evidence="1">
    <location>
        <begin position="185"/>
        <end position="234"/>
    </location>
</feature>
<feature type="region of interest" description="Disordered" evidence="1">
    <location>
        <begin position="1"/>
        <end position="94"/>
    </location>
</feature>
<feature type="domain" description="Hpc2-related" evidence="2">
    <location>
        <begin position="142"/>
        <end position="188"/>
    </location>
</feature>
<feature type="compositionally biased region" description="Basic and acidic residues" evidence="1">
    <location>
        <begin position="32"/>
        <end position="42"/>
    </location>
</feature>
<feature type="compositionally biased region" description="Basic residues" evidence="1">
    <location>
        <begin position="19"/>
        <end position="31"/>
    </location>
</feature>
<evidence type="ECO:0000313" key="3">
    <source>
        <dbReference type="EMBL" id="QDZ19000.1"/>
    </source>
</evidence>
<proteinExistence type="predicted"/>
<dbReference type="Pfam" id="PF08729">
    <property type="entry name" value="HUN"/>
    <property type="match status" value="1"/>
</dbReference>
<keyword evidence="4" id="KW-1185">Reference proteome</keyword>
<dbReference type="OrthoDB" id="515994at2759"/>
<dbReference type="InterPro" id="IPR014840">
    <property type="entry name" value="HRD"/>
</dbReference>